<organism evidence="3 4">
    <name type="scientific">Paracoccus albicereus</name>
    <dbReference type="NCBI Taxonomy" id="2922394"/>
    <lineage>
        <taxon>Bacteria</taxon>
        <taxon>Pseudomonadati</taxon>
        <taxon>Pseudomonadota</taxon>
        <taxon>Alphaproteobacteria</taxon>
        <taxon>Rhodobacterales</taxon>
        <taxon>Paracoccaceae</taxon>
        <taxon>Paracoccus</taxon>
    </lineage>
</organism>
<feature type="region of interest" description="Disordered" evidence="1">
    <location>
        <begin position="423"/>
        <end position="455"/>
    </location>
</feature>
<dbReference type="EMBL" id="JAKZEU010000002">
    <property type="protein sequence ID" value="MCQ0969678.1"/>
    <property type="molecule type" value="Genomic_DNA"/>
</dbReference>
<protein>
    <submittedName>
        <fullName evidence="3">Peptidoglycan-binding protein</fullName>
    </submittedName>
</protein>
<feature type="chain" id="PRO_5046900358" evidence="2">
    <location>
        <begin position="19"/>
        <end position="455"/>
    </location>
</feature>
<accession>A0ABT1MQR7</accession>
<sequence length="455" mass="47430">MRIAAIVLAAMLPLQALAQDAVIRIEAKRSAAEAEAAAARWRQSFDDVVTFALPGGWTGIALGPMAEDQAAARLARLIAEGAVPADSFVARPSGDLPLRTVAAPDAPSAGGVPAPAMDLMGTQPTGLAAPDRHLRLQALEDRTEAEAALATWRETFPGAALWQLPNGWFAVGVGPLSEAAANAWLSAFKAADVAPKDSFVATTAEMGAPVVAGDAPDLPEPPESAADLPPLDELQRALRWAGRYDGAIDGQSGPKTRAAIAAEVASGRASPDPGTAMRALIQRRADWRTEMGLTTLSDPQTGLQVIAPMDRLQFDRTERSLSIYAPKDGSGAALILFSQPGGQQELLDLAGLVTALGWVPQPERTIERGRVLLKGANADHLGQAEGWVRDGRAEGYVLIWPAADPENQARIAAELSDSLTRVADASNDPGATMQPTNGDGVAPMIPAGEGEQSGD</sequence>
<name>A0ABT1MQR7_9RHOB</name>
<dbReference type="RefSeq" id="WP_255328690.1">
    <property type="nucleotide sequence ID" value="NZ_JAKZEU010000002.1"/>
</dbReference>
<reference evidence="3 4" key="1">
    <citation type="submission" date="2022-03" db="EMBL/GenBank/DDBJ databases">
        <authorList>
            <person name="He Y."/>
        </authorList>
    </citation>
    <scope>NUCLEOTIDE SEQUENCE [LARGE SCALE GENOMIC DNA]</scope>
    <source>
        <strain evidence="3 4">TK19116</strain>
    </source>
</reference>
<evidence type="ECO:0000313" key="4">
    <source>
        <dbReference type="Proteomes" id="UP001203945"/>
    </source>
</evidence>
<evidence type="ECO:0000256" key="1">
    <source>
        <dbReference type="SAM" id="MobiDB-lite"/>
    </source>
</evidence>
<comment type="caution">
    <text evidence="3">The sequence shown here is derived from an EMBL/GenBank/DDBJ whole genome shotgun (WGS) entry which is preliminary data.</text>
</comment>
<gene>
    <name evidence="3" type="ORF">MLD63_04450</name>
</gene>
<keyword evidence="2" id="KW-0732">Signal</keyword>
<evidence type="ECO:0000256" key="2">
    <source>
        <dbReference type="SAM" id="SignalP"/>
    </source>
</evidence>
<keyword evidence="4" id="KW-1185">Reference proteome</keyword>
<evidence type="ECO:0000313" key="3">
    <source>
        <dbReference type="EMBL" id="MCQ0969678.1"/>
    </source>
</evidence>
<proteinExistence type="predicted"/>
<dbReference type="Proteomes" id="UP001203945">
    <property type="component" value="Unassembled WGS sequence"/>
</dbReference>
<feature type="signal peptide" evidence="2">
    <location>
        <begin position="1"/>
        <end position="18"/>
    </location>
</feature>